<dbReference type="WBParaSite" id="sdigi.contig45.g2826.t1">
    <property type="protein sequence ID" value="sdigi.contig45.g2826.t1"/>
    <property type="gene ID" value="sdigi.contig45.g2826"/>
</dbReference>
<keyword evidence="1" id="KW-0812">Transmembrane</keyword>
<feature type="transmembrane region" description="Helical" evidence="1">
    <location>
        <begin position="211"/>
        <end position="232"/>
    </location>
</feature>
<evidence type="ECO:0000313" key="3">
    <source>
        <dbReference type="WBParaSite" id="sdigi.contig45.g2826.t1"/>
    </source>
</evidence>
<feature type="transmembrane region" description="Helical" evidence="1">
    <location>
        <begin position="128"/>
        <end position="152"/>
    </location>
</feature>
<keyword evidence="1" id="KW-1133">Transmembrane helix</keyword>
<dbReference type="Proteomes" id="UP000887581">
    <property type="component" value="Unplaced"/>
</dbReference>
<accession>A0A915PV06</accession>
<protein>
    <submittedName>
        <fullName evidence="3">Uncharacterized protein</fullName>
    </submittedName>
</protein>
<name>A0A915PV06_9BILA</name>
<sequence length="262" mass="29839">MMNSGCDGEERHRTLPSLVTCPSSPMEQEKRNRDLDGISSFHLIGQRHAELSIMTSIVQCVEVSTDSVKSEKFVYDKDDEFYMAPPVCYLMHYRDAAVLCGIIEILLLVVAILAFLNLRLEKADVRIWLSLILAIFLVFATVTTLLMIYGIVTEKAKYIWPLMAFMHIEVTFLIILAIASITSMSMGLQATHRLFGLYVSIHELENRLGPIWPFNLAIMSFFGATTVIWSYINVRGAYDYLLDKEYFTKKPSIEMIKTTIVT</sequence>
<dbReference type="AlphaFoldDB" id="A0A915PV06"/>
<organism evidence="2 3">
    <name type="scientific">Setaria digitata</name>
    <dbReference type="NCBI Taxonomy" id="48799"/>
    <lineage>
        <taxon>Eukaryota</taxon>
        <taxon>Metazoa</taxon>
        <taxon>Ecdysozoa</taxon>
        <taxon>Nematoda</taxon>
        <taxon>Chromadorea</taxon>
        <taxon>Rhabditida</taxon>
        <taxon>Spirurina</taxon>
        <taxon>Spiruromorpha</taxon>
        <taxon>Filarioidea</taxon>
        <taxon>Setariidae</taxon>
        <taxon>Setaria</taxon>
    </lineage>
</organism>
<evidence type="ECO:0000313" key="2">
    <source>
        <dbReference type="Proteomes" id="UP000887581"/>
    </source>
</evidence>
<keyword evidence="1" id="KW-0472">Membrane</keyword>
<keyword evidence="2" id="KW-1185">Reference proteome</keyword>
<proteinExistence type="predicted"/>
<evidence type="ECO:0000256" key="1">
    <source>
        <dbReference type="SAM" id="Phobius"/>
    </source>
</evidence>
<feature type="transmembrane region" description="Helical" evidence="1">
    <location>
        <begin position="158"/>
        <end position="179"/>
    </location>
</feature>
<feature type="transmembrane region" description="Helical" evidence="1">
    <location>
        <begin position="96"/>
        <end position="116"/>
    </location>
</feature>
<reference evidence="3" key="1">
    <citation type="submission" date="2022-11" db="UniProtKB">
        <authorList>
            <consortium name="WormBaseParasite"/>
        </authorList>
    </citation>
    <scope>IDENTIFICATION</scope>
</reference>